<sequence length="506" mass="56647">MKQETEMRLRLKKALEDIPVPESLFRFAEELPDKFEKGEFVDRPTVAAPRRIRRRRLPVLYKSAAAALLVIATLTAGVKVSPAFASFVKGVPVPGFELAVDWLTQVRERDGVQTALNNGYTPIAPVTWQTGGTVITISDIYLTDEELLFKSFIASDDFDVTDPQRSVDIKIHPGNLSGSGSTTAGAIAATTDGGGKPVLQESYKFQLAAGMAEEFLQKGTELRLTVIEHTADRAARRSDWKELGQIEIPIEPGKLLHNRVLEPDSRLAIGDPDFGEMPLNKLTIQPTTMNVIVQGPKGWQFDFPRDDETAPYLKDDKGRIYRYDPSGPGLLLEDGKLQLPFSSSVFFDRDIRSLTLYIGKMTISEMEPSGRVELAMDEAFPKSVRFKNRELVIEGADYDSRGYLHLKMKKDRPGQTSLEGVSFDIAEKEDLSGEWEQERLEAYIRKTKEDREAFLVSGFGIAEDYLNKPHLDVYIPAPRLERYTIELSRSGDTIDVGRSYPIAIKP</sequence>
<accession>A0A3B0CJH9</accession>
<keyword evidence="1" id="KW-0472">Membrane</keyword>
<evidence type="ECO:0000256" key="1">
    <source>
        <dbReference type="SAM" id="Phobius"/>
    </source>
</evidence>
<evidence type="ECO:0000313" key="3">
    <source>
        <dbReference type="Proteomes" id="UP000282311"/>
    </source>
</evidence>
<evidence type="ECO:0000313" key="2">
    <source>
        <dbReference type="EMBL" id="RKN85170.1"/>
    </source>
</evidence>
<dbReference type="RefSeq" id="WP_120746822.1">
    <property type="nucleotide sequence ID" value="NZ_RBAH01000005.1"/>
</dbReference>
<reference evidence="2 3" key="1">
    <citation type="journal article" date="2007" name="Int. J. Syst. Evol. Microbiol.">
        <title>Paenibacillus ginsengarvi sp. nov., isolated from soil from ginseng cultivation.</title>
        <authorList>
            <person name="Yoon M.H."/>
            <person name="Ten L.N."/>
            <person name="Im W.T."/>
        </authorList>
    </citation>
    <scope>NUCLEOTIDE SEQUENCE [LARGE SCALE GENOMIC DNA]</scope>
    <source>
        <strain evidence="2 3">KCTC 13059</strain>
    </source>
</reference>
<keyword evidence="1" id="KW-1133">Transmembrane helix</keyword>
<keyword evidence="1" id="KW-0812">Transmembrane</keyword>
<organism evidence="2 3">
    <name type="scientific">Paenibacillus ginsengarvi</name>
    <dbReference type="NCBI Taxonomy" id="400777"/>
    <lineage>
        <taxon>Bacteria</taxon>
        <taxon>Bacillati</taxon>
        <taxon>Bacillota</taxon>
        <taxon>Bacilli</taxon>
        <taxon>Bacillales</taxon>
        <taxon>Paenibacillaceae</taxon>
        <taxon>Paenibacillus</taxon>
    </lineage>
</organism>
<name>A0A3B0CJH9_9BACL</name>
<dbReference type="Proteomes" id="UP000282311">
    <property type="component" value="Unassembled WGS sequence"/>
</dbReference>
<gene>
    <name evidence="2" type="ORF">D7M11_08770</name>
</gene>
<dbReference type="OrthoDB" id="2651437at2"/>
<feature type="transmembrane region" description="Helical" evidence="1">
    <location>
        <begin position="59"/>
        <end position="78"/>
    </location>
</feature>
<proteinExistence type="predicted"/>
<dbReference type="AlphaFoldDB" id="A0A3B0CJH9"/>
<dbReference type="EMBL" id="RBAH01000005">
    <property type="protein sequence ID" value="RKN85170.1"/>
    <property type="molecule type" value="Genomic_DNA"/>
</dbReference>
<comment type="caution">
    <text evidence="2">The sequence shown here is derived from an EMBL/GenBank/DDBJ whole genome shotgun (WGS) entry which is preliminary data.</text>
</comment>
<protein>
    <submittedName>
        <fullName evidence="2">DUF4179 domain-containing protein</fullName>
    </submittedName>
</protein>
<keyword evidence="3" id="KW-1185">Reference proteome</keyword>